<dbReference type="Pfam" id="PF00984">
    <property type="entry name" value="UDPG_MGDP_dh"/>
    <property type="match status" value="1"/>
</dbReference>
<evidence type="ECO:0000259" key="8">
    <source>
        <dbReference type="Pfam" id="PF03721"/>
    </source>
</evidence>
<dbReference type="InParanoid" id="A0A2J6T4T7"/>
<reference evidence="9 10" key="1">
    <citation type="submission" date="2016-04" db="EMBL/GenBank/DDBJ databases">
        <title>A degradative enzymes factory behind the ericoid mycorrhizal symbiosis.</title>
        <authorList>
            <consortium name="DOE Joint Genome Institute"/>
            <person name="Martino E."/>
            <person name="Morin E."/>
            <person name="Grelet G."/>
            <person name="Kuo A."/>
            <person name="Kohler A."/>
            <person name="Daghino S."/>
            <person name="Barry K."/>
            <person name="Choi C."/>
            <person name="Cichocki N."/>
            <person name="Clum A."/>
            <person name="Copeland A."/>
            <person name="Hainaut M."/>
            <person name="Haridas S."/>
            <person name="Labutti K."/>
            <person name="Lindquist E."/>
            <person name="Lipzen A."/>
            <person name="Khouja H.-R."/>
            <person name="Murat C."/>
            <person name="Ohm R."/>
            <person name="Olson A."/>
            <person name="Spatafora J."/>
            <person name="Veneault-Fourrey C."/>
            <person name="Henrissat B."/>
            <person name="Grigoriev I."/>
            <person name="Martin F."/>
            <person name="Perotto S."/>
        </authorList>
    </citation>
    <scope>NUCLEOTIDE SEQUENCE [LARGE SCALE GENOMIC DNA]</scope>
    <source>
        <strain evidence="9 10">E</strain>
    </source>
</reference>
<sequence>MSSAAFQGQEWDSIRKFHPEILIEKVTSPSSNHSSSSSPSTSPSSESSSAEYTSSCLETLSSSFESPKDYFSHIREDEHPLVAVVGVGYVGFHLVSAFSKCYKVIAFDVSDKRLTTVAEQLPDTANIHFTSDASCLAGATHFLVAVPTPLLPGTTEIDTSIIQSALDTICGQARRGSTIVIESSVSVGMTRNLLGKMVQEYGLRAGMSPERVDPGRIDPPFESIAKIISGLDDLAPNSLNYIHKLYSRVFKHLVTVSSPEVAEMTKLYENCQRMICIAYANEMADACQELLTPIDPFEVCRAAATKPFGYIPFSPSAGVGGHCIPVNPSYLFKTSGFPLLRHATEKMSRRPAELADRTMRTLLQRGTDSTSESMNRKRKVLVVGIAFKPGQALITNSPGVRIINHLLDSWDAHVSFADPLVKEHALTYVPRLDEKVEWNQKKLCQFDAIIVVIKQVQLNFDVLNELKGVLIEKYCQ</sequence>
<comment type="similarity">
    <text evidence="1 4">Belongs to the UDP-glucose/GDP-mannose dehydrogenase family.</text>
</comment>
<feature type="domain" description="UDP-glucose/GDP-mannose dehydrogenase dimerisation" evidence="6">
    <location>
        <begin position="261"/>
        <end position="334"/>
    </location>
</feature>
<keyword evidence="2" id="KW-0560">Oxidoreductase</keyword>
<evidence type="ECO:0000256" key="2">
    <source>
        <dbReference type="ARBA" id="ARBA00023002"/>
    </source>
</evidence>
<dbReference type="Gene3D" id="3.40.50.720">
    <property type="entry name" value="NAD(P)-binding Rossmann-like Domain"/>
    <property type="match status" value="2"/>
</dbReference>
<evidence type="ECO:0000313" key="10">
    <source>
        <dbReference type="Proteomes" id="UP000235371"/>
    </source>
</evidence>
<evidence type="ECO:0000256" key="1">
    <source>
        <dbReference type="ARBA" id="ARBA00006601"/>
    </source>
</evidence>
<feature type="compositionally biased region" description="Low complexity" evidence="5">
    <location>
        <begin position="27"/>
        <end position="49"/>
    </location>
</feature>
<dbReference type="SUPFAM" id="SSF52413">
    <property type="entry name" value="UDP-glucose/GDP-mannose dehydrogenase C-terminal domain"/>
    <property type="match status" value="1"/>
</dbReference>
<dbReference type="GO" id="GO:0016628">
    <property type="term" value="F:oxidoreductase activity, acting on the CH-CH group of donors, NAD or NADP as acceptor"/>
    <property type="evidence" value="ECO:0007669"/>
    <property type="project" value="InterPro"/>
</dbReference>
<dbReference type="InterPro" id="IPR014027">
    <property type="entry name" value="UDP-Glc/GDP-Man_DH_C"/>
</dbReference>
<evidence type="ECO:0000259" key="6">
    <source>
        <dbReference type="Pfam" id="PF00984"/>
    </source>
</evidence>
<organism evidence="9 10">
    <name type="scientific">Hyaloscypha bicolor E</name>
    <dbReference type="NCBI Taxonomy" id="1095630"/>
    <lineage>
        <taxon>Eukaryota</taxon>
        <taxon>Fungi</taxon>
        <taxon>Dikarya</taxon>
        <taxon>Ascomycota</taxon>
        <taxon>Pezizomycotina</taxon>
        <taxon>Leotiomycetes</taxon>
        <taxon>Helotiales</taxon>
        <taxon>Hyaloscyphaceae</taxon>
        <taxon>Hyaloscypha</taxon>
        <taxon>Hyaloscypha bicolor</taxon>
    </lineage>
</organism>
<dbReference type="RefSeq" id="XP_024734932.1">
    <property type="nucleotide sequence ID" value="XM_024875104.1"/>
</dbReference>
<evidence type="ECO:0000259" key="7">
    <source>
        <dbReference type="Pfam" id="PF03720"/>
    </source>
</evidence>
<gene>
    <name evidence="9" type="ORF">K444DRAFT_532801</name>
</gene>
<dbReference type="InterPro" id="IPR017476">
    <property type="entry name" value="UDP-Glc/GDP-Man"/>
</dbReference>
<evidence type="ECO:0000256" key="5">
    <source>
        <dbReference type="SAM" id="MobiDB-lite"/>
    </source>
</evidence>
<dbReference type="NCBIfam" id="TIGR03026">
    <property type="entry name" value="NDP-sugDHase"/>
    <property type="match status" value="1"/>
</dbReference>
<keyword evidence="10" id="KW-1185">Reference proteome</keyword>
<dbReference type="PANTHER" id="PTHR43491">
    <property type="entry name" value="UDP-N-ACETYL-D-MANNOSAMINE DEHYDROGENASE"/>
    <property type="match status" value="1"/>
</dbReference>
<dbReference type="Proteomes" id="UP000235371">
    <property type="component" value="Unassembled WGS sequence"/>
</dbReference>
<dbReference type="InterPro" id="IPR008927">
    <property type="entry name" value="6-PGluconate_DH-like_C_sf"/>
</dbReference>
<proteinExistence type="inferred from homology"/>
<dbReference type="SUPFAM" id="SSF51735">
    <property type="entry name" value="NAD(P)-binding Rossmann-fold domains"/>
    <property type="match status" value="1"/>
</dbReference>
<dbReference type="EMBL" id="KZ613837">
    <property type="protein sequence ID" value="PMD58028.1"/>
    <property type="molecule type" value="Genomic_DNA"/>
</dbReference>
<evidence type="ECO:0000313" key="9">
    <source>
        <dbReference type="EMBL" id="PMD58028.1"/>
    </source>
</evidence>
<dbReference type="AlphaFoldDB" id="A0A2J6T4T7"/>
<dbReference type="PANTHER" id="PTHR43491:SF2">
    <property type="entry name" value="UDP-N-ACETYL-D-MANNOSAMINE DEHYDROGENASE"/>
    <property type="match status" value="1"/>
</dbReference>
<name>A0A2J6T4T7_9HELO</name>
<dbReference type="OrthoDB" id="5059218at2759"/>
<dbReference type="PIRSF" id="PIRSF000124">
    <property type="entry name" value="UDPglc_GDPman_dh"/>
    <property type="match status" value="1"/>
</dbReference>
<protein>
    <submittedName>
        <fullName evidence="9">Nucleotide sugar dehydrogenase</fullName>
    </submittedName>
</protein>
<dbReference type="Pfam" id="PF03720">
    <property type="entry name" value="UDPG_MGDP_dh_C"/>
    <property type="match status" value="1"/>
</dbReference>
<evidence type="ECO:0000256" key="4">
    <source>
        <dbReference type="PIRNR" id="PIRNR000124"/>
    </source>
</evidence>
<dbReference type="SUPFAM" id="SSF48179">
    <property type="entry name" value="6-phosphogluconate dehydrogenase C-terminal domain-like"/>
    <property type="match status" value="1"/>
</dbReference>
<dbReference type="InterPro" id="IPR036291">
    <property type="entry name" value="NAD(P)-bd_dom_sf"/>
</dbReference>
<dbReference type="STRING" id="1095630.A0A2J6T4T7"/>
<evidence type="ECO:0000256" key="3">
    <source>
        <dbReference type="ARBA" id="ARBA00023027"/>
    </source>
</evidence>
<keyword evidence="3" id="KW-0520">NAD</keyword>
<feature type="region of interest" description="Disordered" evidence="5">
    <location>
        <begin position="26"/>
        <end position="49"/>
    </location>
</feature>
<dbReference type="GeneID" id="36583184"/>
<dbReference type="InterPro" id="IPR014026">
    <property type="entry name" value="UDP-Glc/GDP-Man_DH_dimer"/>
</dbReference>
<dbReference type="InterPro" id="IPR036220">
    <property type="entry name" value="UDP-Glc/GDP-Man_DH_C_sf"/>
</dbReference>
<dbReference type="Pfam" id="PF03721">
    <property type="entry name" value="UDPG_MGDP_dh_N"/>
    <property type="match status" value="1"/>
</dbReference>
<accession>A0A2J6T4T7</accession>
<dbReference type="GO" id="GO:0051287">
    <property type="term" value="F:NAD binding"/>
    <property type="evidence" value="ECO:0007669"/>
    <property type="project" value="InterPro"/>
</dbReference>
<feature type="domain" description="UDP-glucose/GDP-mannose dehydrogenase N-terminal" evidence="8">
    <location>
        <begin position="82"/>
        <end position="233"/>
    </location>
</feature>
<dbReference type="InterPro" id="IPR001732">
    <property type="entry name" value="UDP-Glc/GDP-Man_DH_N"/>
</dbReference>
<feature type="domain" description="UDP-glucose/GDP-mannose dehydrogenase C-terminal" evidence="7">
    <location>
        <begin position="381"/>
        <end position="457"/>
    </location>
</feature>
<dbReference type="GO" id="GO:0000271">
    <property type="term" value="P:polysaccharide biosynthetic process"/>
    <property type="evidence" value="ECO:0007669"/>
    <property type="project" value="InterPro"/>
</dbReference>
<dbReference type="GO" id="GO:0016616">
    <property type="term" value="F:oxidoreductase activity, acting on the CH-OH group of donors, NAD or NADP as acceptor"/>
    <property type="evidence" value="ECO:0007669"/>
    <property type="project" value="InterPro"/>
</dbReference>
<dbReference type="InterPro" id="IPR028359">
    <property type="entry name" value="UDP_ManNAc/GlcNAc_DH"/>
</dbReference>
<dbReference type="PIRSF" id="PIRSF500136">
    <property type="entry name" value="UDP_ManNAc_DH"/>
    <property type="match status" value="1"/>
</dbReference>